<dbReference type="AlphaFoldDB" id="A0A7M5UZE1"/>
<dbReference type="GeneID" id="136809326"/>
<feature type="compositionally biased region" description="Basic and acidic residues" evidence="2">
    <location>
        <begin position="692"/>
        <end position="708"/>
    </location>
</feature>
<dbReference type="Proteomes" id="UP000594262">
    <property type="component" value="Unplaced"/>
</dbReference>
<feature type="region of interest" description="Disordered" evidence="2">
    <location>
        <begin position="629"/>
        <end position="732"/>
    </location>
</feature>
<evidence type="ECO:0000256" key="2">
    <source>
        <dbReference type="SAM" id="MobiDB-lite"/>
    </source>
</evidence>
<organism evidence="3 4">
    <name type="scientific">Clytia hemisphaerica</name>
    <dbReference type="NCBI Taxonomy" id="252671"/>
    <lineage>
        <taxon>Eukaryota</taxon>
        <taxon>Metazoa</taxon>
        <taxon>Cnidaria</taxon>
        <taxon>Hydrozoa</taxon>
        <taxon>Hydroidolina</taxon>
        <taxon>Leptothecata</taxon>
        <taxon>Obeliida</taxon>
        <taxon>Clytiidae</taxon>
        <taxon>Clytia</taxon>
    </lineage>
</organism>
<dbReference type="EnsemblMetazoa" id="CLYHEMT000789.7">
    <property type="protein sequence ID" value="CLYHEMP000789.7"/>
    <property type="gene ID" value="CLYHEMG000789"/>
</dbReference>
<reference evidence="3" key="1">
    <citation type="submission" date="2021-01" db="UniProtKB">
        <authorList>
            <consortium name="EnsemblMetazoa"/>
        </authorList>
    </citation>
    <scope>IDENTIFICATION</scope>
</reference>
<evidence type="ECO:0000313" key="3">
    <source>
        <dbReference type="EnsemblMetazoa" id="CLYHEMP000789.7"/>
    </source>
</evidence>
<dbReference type="PANTHER" id="PTHR43696:SF9">
    <property type="entry name" value="COILED-COIL DOMAIN-CONTAINING PROTEIN 157"/>
    <property type="match status" value="1"/>
</dbReference>
<feature type="compositionally biased region" description="Polar residues" evidence="2">
    <location>
        <begin position="659"/>
        <end position="669"/>
    </location>
</feature>
<feature type="region of interest" description="Disordered" evidence="2">
    <location>
        <begin position="186"/>
        <end position="210"/>
    </location>
</feature>
<proteinExistence type="predicted"/>
<name>A0A7M5UZE1_9CNID</name>
<feature type="compositionally biased region" description="Basic residues" evidence="2">
    <location>
        <begin position="682"/>
        <end position="691"/>
    </location>
</feature>
<dbReference type="SUPFAM" id="SSF57997">
    <property type="entry name" value="Tropomyosin"/>
    <property type="match status" value="1"/>
</dbReference>
<dbReference type="OrthoDB" id="10051906at2759"/>
<feature type="coiled-coil region" evidence="1">
    <location>
        <begin position="341"/>
        <end position="553"/>
    </location>
</feature>
<protein>
    <submittedName>
        <fullName evidence="3">Uncharacterized protein</fullName>
    </submittedName>
</protein>
<evidence type="ECO:0000313" key="4">
    <source>
        <dbReference type="Proteomes" id="UP000594262"/>
    </source>
</evidence>
<dbReference type="RefSeq" id="XP_066921947.1">
    <property type="nucleotide sequence ID" value="XM_067065846.1"/>
</dbReference>
<accession>A0A7M5UZE1</accession>
<feature type="coiled-coil region" evidence="1">
    <location>
        <begin position="141"/>
        <end position="178"/>
    </location>
</feature>
<sequence>MAHLLGGKNCMESLSKDVSDLQETLESILTKVGRGGFVSWKFPGKNAIDINISEMLDDYSYCKDEESNNLSHIIMFELVIDRFCFLLQVTSKLFDHVMNDAIDNQESNNKRPQSQTVTATMSIGLISKKFWSKLSQFQYSYKNLLQKLRENNQSLMDLEQAISDLRLENQKLHRQKRQNAPKLAIKFDGPKSEVATPQDNDTLSGDNGDVNKASISTQTFETAFVECMTCDVLQNYLLDIGSCVVCICENQNLPSAINKHNKILRNTKLSPSNVNKWSSELQKDLKRLESLVNEKEEESRKHENENLELHVKIGHLEKVIHKLESEKIKFDSIKTELEVKCDFHSKQSEDFQARVKELEKDLYRKEESLNKRTDYVTQLEEKLKNSTEEITKLQSSNQILEKSLSNLSTQLESTKDLQEKSKDFNEELQNYKEKNESLQKDFQSTMDELTKLKSEKKMLLKHDKTLQTKQSSLLTRIENLDEQCDSLQAQLNDVTDEKEEVVKENEEFRKKIVQLEDKQSRNDIVIKHANSVRSNDETSLENFQQEIEHLEEVVNLLVCYPVMSNDYQNAEKRYTEVINNRRFQGNHGNSDGDIVYDMEHQLKANTTRIAILEKQNHSLRNTLVKLDTDHDEKQKSQEVEYHNNTSPTKSERNAKSAPHRTTSNANNTEFEPRPPSPSKTRQNVRPRSAGRRSKDDIQSRLASLEKLKNTVKQPVTEKNRNNNWVSGDNSHDDKMLEKETSFTCADCDREHVSKRDLDIHRPFCFNRQ</sequence>
<keyword evidence="4" id="KW-1185">Reference proteome</keyword>
<feature type="coiled-coil region" evidence="1">
    <location>
        <begin position="278"/>
        <end position="312"/>
    </location>
</feature>
<keyword evidence="1" id="KW-0175">Coiled coil</keyword>
<dbReference type="PANTHER" id="PTHR43696">
    <property type="entry name" value="COILED-COIL DOMAIN-CONTAINING PROTEIN 157"/>
    <property type="match status" value="1"/>
</dbReference>
<dbReference type="InterPro" id="IPR029681">
    <property type="entry name" value="CCDC157"/>
</dbReference>
<feature type="compositionally biased region" description="Basic and acidic residues" evidence="2">
    <location>
        <begin position="629"/>
        <end position="641"/>
    </location>
</feature>
<evidence type="ECO:0000256" key="1">
    <source>
        <dbReference type="SAM" id="Coils"/>
    </source>
</evidence>
<feature type="compositionally biased region" description="Polar residues" evidence="2">
    <location>
        <begin position="195"/>
        <end position="205"/>
    </location>
</feature>